<dbReference type="EMBL" id="CDOE01000025">
    <property type="protein sequence ID" value="CEN33017.1"/>
    <property type="molecule type" value="Genomic_DNA"/>
</dbReference>
<evidence type="ECO:0008006" key="3">
    <source>
        <dbReference type="Google" id="ProtNLM"/>
    </source>
</evidence>
<protein>
    <recommendedName>
        <fullName evidence="3">Glycosyltransferase family 1 protein</fullName>
    </recommendedName>
</protein>
<evidence type="ECO:0000313" key="2">
    <source>
        <dbReference type="Proteomes" id="UP000044026"/>
    </source>
</evidence>
<evidence type="ECO:0000313" key="1">
    <source>
        <dbReference type="EMBL" id="CEN33017.1"/>
    </source>
</evidence>
<proteinExistence type="predicted"/>
<organism evidence="1 2">
    <name type="scientific">Capnocytophaga canimorsus</name>
    <dbReference type="NCBI Taxonomy" id="28188"/>
    <lineage>
        <taxon>Bacteria</taxon>
        <taxon>Pseudomonadati</taxon>
        <taxon>Bacteroidota</taxon>
        <taxon>Flavobacteriia</taxon>
        <taxon>Flavobacteriales</taxon>
        <taxon>Flavobacteriaceae</taxon>
        <taxon>Capnocytophaga</taxon>
    </lineage>
</organism>
<dbReference type="Proteomes" id="UP000044026">
    <property type="component" value="Unassembled WGS sequence"/>
</dbReference>
<dbReference type="AlphaFoldDB" id="A0A0B7H502"/>
<accession>A0A0B7H502</accession>
<name>A0A0B7H502_9FLAO</name>
<sequence>MKIGFDAKRAFHNNRGLGNYSRDLIRILQEQSDCELVLFNPKQKNDKRIKLTENESNFTKIILLEKAQKHLENSENKFVI</sequence>
<reference evidence="1 2" key="1">
    <citation type="submission" date="2015-01" db="EMBL/GenBank/DDBJ databases">
        <authorList>
            <person name="Xiang T."/>
            <person name="Song Y."/>
            <person name="Huang L."/>
            <person name="Wang B."/>
            <person name="Wu P."/>
        </authorList>
    </citation>
    <scope>NUCLEOTIDE SEQUENCE [LARGE SCALE GENOMIC DNA]</scope>
    <source>
        <strain evidence="1 2">Cc12</strain>
    </source>
</reference>
<gene>
    <name evidence="1" type="ORF">CCAN12_310002</name>
</gene>